<evidence type="ECO:0000313" key="1">
    <source>
        <dbReference type="EMBL" id="SCX98245.1"/>
    </source>
</evidence>
<protein>
    <submittedName>
        <fullName evidence="1">Uncharacterized protein</fullName>
    </submittedName>
</protein>
<sequence>MATIGSKKQEEKIKVFATIAKSSFPEIDELAIKGAFRFAAKAAIEKSAYSEWSEVAKKPASERRRFFDGLLEESRGHLEQLLGKNDAAVLLKKIRIENETFLKD</sequence>
<evidence type="ECO:0000313" key="2">
    <source>
        <dbReference type="Proteomes" id="UP000198870"/>
    </source>
</evidence>
<dbReference type="Proteomes" id="UP000198870">
    <property type="component" value="Unassembled WGS sequence"/>
</dbReference>
<gene>
    <name evidence="1" type="ORF">SAMN05216233_102424</name>
</gene>
<proteinExistence type="predicted"/>
<reference evidence="1 2" key="1">
    <citation type="submission" date="2016-10" db="EMBL/GenBank/DDBJ databases">
        <authorList>
            <person name="de Groot N.N."/>
        </authorList>
    </citation>
    <scope>NUCLEOTIDE SEQUENCE [LARGE SCALE GENOMIC DNA]</scope>
    <source>
        <strain evidence="1 2">AA1</strain>
    </source>
</reference>
<name>A0A1G5C710_9BACT</name>
<dbReference type="RefSeq" id="WP_139163857.1">
    <property type="nucleotide sequence ID" value="NZ_FMUX01000002.1"/>
</dbReference>
<dbReference type="AlphaFoldDB" id="A0A1G5C710"/>
<accession>A0A1G5C710</accession>
<keyword evidence="2" id="KW-1185">Reference proteome</keyword>
<organism evidence="1 2">
    <name type="scientific">Desulfoluna spongiiphila</name>
    <dbReference type="NCBI Taxonomy" id="419481"/>
    <lineage>
        <taxon>Bacteria</taxon>
        <taxon>Pseudomonadati</taxon>
        <taxon>Thermodesulfobacteriota</taxon>
        <taxon>Desulfobacteria</taxon>
        <taxon>Desulfobacterales</taxon>
        <taxon>Desulfolunaceae</taxon>
        <taxon>Desulfoluna</taxon>
    </lineage>
</organism>
<dbReference type="EMBL" id="FMUX01000002">
    <property type="protein sequence ID" value="SCX98245.1"/>
    <property type="molecule type" value="Genomic_DNA"/>
</dbReference>